<feature type="binding site" evidence="4">
    <location>
        <position position="261"/>
    </location>
    <ligand>
        <name>S-adenosyl-L-methionine</name>
        <dbReference type="ChEBI" id="CHEBI:59789"/>
    </ligand>
</feature>
<dbReference type="PANTHER" id="PTHR11061">
    <property type="entry name" value="RNA M5U METHYLTRANSFERASE"/>
    <property type="match status" value="1"/>
</dbReference>
<dbReference type="PROSITE" id="PS01231">
    <property type="entry name" value="TRMA_2"/>
    <property type="match status" value="1"/>
</dbReference>
<dbReference type="AlphaFoldDB" id="D7BLC6"/>
<sequence length="395" mass="43241">MNKPQHPLSRAAHRTLPATTPETAGLLDCDYFTTGRCHSCTDITVPYPEQVAKKVARARELIPARVWEEPFISEIEGYRNKVKLVVTGTANQPKLGILGAGGGVDLRDCPLPSTGIRGAIPSIARFITACGLDPYSPATDHGTLKYVIITESFDGELMVRFVARRRGVQGILFKRRAELLREVPNIRVVSLNVQPERKAIIEGEEEILITDHGVLPMRLGGELTLNVRPQSFFQTQTECAAHLYTTAAEWLENVDSAWDLYCGVGGFAMALAQLGNASKVIGVEVSEQAVEAARVAARDLPGVAFVAADVSEWIAEQGEERPGAVVVNPPRRGISPELCAWLNESGPDYVLYSSCNAETLARDVAAMPAYRVERAQVVDMFPHTKHFETLVLLKR</sequence>
<feature type="domain" description="Methyltransferase" evidence="6">
    <location>
        <begin position="259"/>
        <end position="316"/>
    </location>
</feature>
<dbReference type="Pfam" id="PF13649">
    <property type="entry name" value="Methyltransf_25"/>
    <property type="match status" value="1"/>
</dbReference>
<reference evidence="7 8" key="1">
    <citation type="journal article" date="2010" name="Stand. Genomic Sci.">
        <title>Complete genome sequence of Arcanobacterium haemolyticum type strain (11018).</title>
        <authorList>
            <person name="Yasawong M."/>
            <person name="Teshima H."/>
            <person name="Lapidus A."/>
            <person name="Nolan M."/>
            <person name="Lucas S."/>
            <person name="Glavina Del Rio T."/>
            <person name="Tice H."/>
            <person name="Cheng J."/>
            <person name="Bruce D."/>
            <person name="Detter C."/>
            <person name="Tapia R."/>
            <person name="Han C."/>
            <person name="Goodwin L."/>
            <person name="Pitluck S."/>
            <person name="Liolios K."/>
            <person name="Ivanova N."/>
            <person name="Mavromatis K."/>
            <person name="Mikhailova N."/>
            <person name="Pati A."/>
            <person name="Chen A."/>
            <person name="Palaniappan K."/>
            <person name="Land M."/>
            <person name="Hauser L."/>
            <person name="Chang Y."/>
            <person name="Jeffries C."/>
            <person name="Rohde M."/>
            <person name="Sikorski J."/>
            <person name="Pukall R."/>
            <person name="Goker M."/>
            <person name="Woyke T."/>
            <person name="Bristow J."/>
            <person name="Eisen J."/>
            <person name="Markowitz V."/>
            <person name="Hugenholtz P."/>
            <person name="Kyrpides N."/>
            <person name="Klenk H."/>
        </authorList>
    </citation>
    <scope>NUCLEOTIDE SEQUENCE [LARGE SCALE GENOMIC DNA]</scope>
    <source>
        <strain evidence="8">ATCC 9345 / DSM 20595 / CCUG 17215 / LMG 16163 / NBRC 15585 / NCTC 8452 / 11018</strain>
    </source>
</reference>
<protein>
    <submittedName>
        <fullName evidence="7">(Uracil-5)-methyltransferase</fullName>
    </submittedName>
</protein>
<dbReference type="Proteomes" id="UP000000376">
    <property type="component" value="Chromosome"/>
</dbReference>
<dbReference type="Pfam" id="PF05958">
    <property type="entry name" value="tRNA_U5-meth_tr"/>
    <property type="match status" value="1"/>
</dbReference>
<dbReference type="PROSITE" id="PS01230">
    <property type="entry name" value="TRMA_1"/>
    <property type="match status" value="1"/>
</dbReference>
<accession>D7BLC6</accession>
<gene>
    <name evidence="7" type="ordered locus">Arch_1776</name>
</gene>
<evidence type="ECO:0000256" key="4">
    <source>
        <dbReference type="PROSITE-ProRule" id="PRU01024"/>
    </source>
</evidence>
<dbReference type="SUPFAM" id="SSF53335">
    <property type="entry name" value="S-adenosyl-L-methionine-dependent methyltransferases"/>
    <property type="match status" value="1"/>
</dbReference>
<proteinExistence type="inferred from homology"/>
<feature type="binding site" evidence="4">
    <location>
        <position position="284"/>
    </location>
    <ligand>
        <name>S-adenosyl-L-methionine</name>
        <dbReference type="ChEBI" id="CHEBI:59789"/>
    </ligand>
</feature>
<dbReference type="KEGG" id="ahe:Arch_1776"/>
<feature type="active site" evidence="5">
    <location>
        <position position="355"/>
    </location>
</feature>
<feature type="binding site" evidence="4">
    <location>
        <position position="234"/>
    </location>
    <ligand>
        <name>S-adenosyl-L-methionine</name>
        <dbReference type="ChEBI" id="CHEBI:59789"/>
    </ligand>
</feature>
<feature type="active site" description="Nucleophile" evidence="4">
    <location>
        <position position="355"/>
    </location>
</feature>
<dbReference type="EMBL" id="CP002045">
    <property type="protein sequence ID" value="ADH93456.1"/>
    <property type="molecule type" value="Genomic_DNA"/>
</dbReference>
<dbReference type="InterPro" id="IPR029063">
    <property type="entry name" value="SAM-dependent_MTases_sf"/>
</dbReference>
<evidence type="ECO:0000313" key="8">
    <source>
        <dbReference type="Proteomes" id="UP000000376"/>
    </source>
</evidence>
<dbReference type="STRING" id="644284.Arch_1776"/>
<name>D7BLC6_ARCHD</name>
<dbReference type="InterPro" id="IPR030390">
    <property type="entry name" value="MeTrfase_TrmA_AS"/>
</dbReference>
<dbReference type="NCBIfam" id="NF002910">
    <property type="entry name" value="PRK03522.2-3"/>
    <property type="match status" value="1"/>
</dbReference>
<dbReference type="HOGENOM" id="CLU_014689_0_0_11"/>
<evidence type="ECO:0000313" key="7">
    <source>
        <dbReference type="EMBL" id="ADH93456.1"/>
    </source>
</evidence>
<dbReference type="RefSeq" id="WP_013170942.1">
    <property type="nucleotide sequence ID" value="NC_014218.1"/>
</dbReference>
<keyword evidence="3 4" id="KW-0949">S-adenosyl-L-methionine</keyword>
<evidence type="ECO:0000259" key="6">
    <source>
        <dbReference type="Pfam" id="PF13649"/>
    </source>
</evidence>
<evidence type="ECO:0000256" key="2">
    <source>
        <dbReference type="ARBA" id="ARBA00022679"/>
    </source>
</evidence>
<feature type="binding site" evidence="4">
    <location>
        <position position="328"/>
    </location>
    <ligand>
        <name>S-adenosyl-L-methionine</name>
        <dbReference type="ChEBI" id="CHEBI:59789"/>
    </ligand>
</feature>
<dbReference type="GO" id="GO:0070041">
    <property type="term" value="F:rRNA (uridine-C5-)-methyltransferase activity"/>
    <property type="evidence" value="ECO:0007669"/>
    <property type="project" value="TreeGrafter"/>
</dbReference>
<dbReference type="InterPro" id="IPR041698">
    <property type="entry name" value="Methyltransf_25"/>
</dbReference>
<evidence type="ECO:0000256" key="1">
    <source>
        <dbReference type="ARBA" id="ARBA00022603"/>
    </source>
</evidence>
<dbReference type="PROSITE" id="PS51687">
    <property type="entry name" value="SAM_MT_RNA_M5U"/>
    <property type="match status" value="1"/>
</dbReference>
<dbReference type="CDD" id="cd02440">
    <property type="entry name" value="AdoMet_MTases"/>
    <property type="match status" value="1"/>
</dbReference>
<dbReference type="GO" id="GO:0070475">
    <property type="term" value="P:rRNA base methylation"/>
    <property type="evidence" value="ECO:0007669"/>
    <property type="project" value="TreeGrafter"/>
</dbReference>
<dbReference type="eggNOG" id="COG2265">
    <property type="taxonomic scope" value="Bacteria"/>
</dbReference>
<keyword evidence="1 4" id="KW-0489">Methyltransferase</keyword>
<dbReference type="PANTHER" id="PTHR11061:SF30">
    <property type="entry name" value="TRNA (URACIL(54)-C(5))-METHYLTRANSFERASE"/>
    <property type="match status" value="1"/>
</dbReference>
<dbReference type="InterPro" id="IPR010280">
    <property type="entry name" value="U5_MeTrfase_fam"/>
</dbReference>
<dbReference type="Gene3D" id="3.40.50.150">
    <property type="entry name" value="Vaccinia Virus protein VP39"/>
    <property type="match status" value="1"/>
</dbReference>
<comment type="similarity">
    <text evidence="4">Belongs to the class I-like SAM-binding methyltransferase superfamily. RNA M5U methyltransferase family.</text>
</comment>
<keyword evidence="8" id="KW-1185">Reference proteome</keyword>
<dbReference type="InterPro" id="IPR030391">
    <property type="entry name" value="MeTrfase_TrmA_CS"/>
</dbReference>
<evidence type="ECO:0000256" key="5">
    <source>
        <dbReference type="PROSITE-ProRule" id="PRU10015"/>
    </source>
</evidence>
<keyword evidence="2 4" id="KW-0808">Transferase</keyword>
<dbReference type="Gene3D" id="2.40.50.1070">
    <property type="match status" value="1"/>
</dbReference>
<organism evidence="7 8">
    <name type="scientific">Arcanobacterium haemolyticum (strain ATCC 9345 / DSM 20595 / CCM 5947 / CCUG 17215 / LMG 16163 / NBRC 15585 / NCTC 8452 / 11018)</name>
    <dbReference type="NCBI Taxonomy" id="644284"/>
    <lineage>
        <taxon>Bacteria</taxon>
        <taxon>Bacillati</taxon>
        <taxon>Actinomycetota</taxon>
        <taxon>Actinomycetes</taxon>
        <taxon>Actinomycetales</taxon>
        <taxon>Actinomycetaceae</taxon>
        <taxon>Arcanobacterium</taxon>
    </lineage>
</organism>
<evidence type="ECO:0000256" key="3">
    <source>
        <dbReference type="ARBA" id="ARBA00022691"/>
    </source>
</evidence>